<evidence type="ECO:0000313" key="2">
    <source>
        <dbReference type="EMBL" id="CAL4907025.1"/>
    </source>
</evidence>
<sequence>MVALLNYLPIFSHEGKTEIWRIATRLEENIFAEVTDESMYVKEINMEIQSLVLKANADIQRRHERLAIHSSNPFSLLPQRRSSTLQKQNNVQPQTLSIMKVGSIVEEPSGGTNNSAKIYRISDLSNDLLLSILSLLPAKEVVRTSVLSTQWRHLWASVPCLNISEDQFDVQNEEQFNKFVNSILLKRRALLERFCLHSAGTGHANFWINLAVENNVKDIEFCDTGRNSDLPILDSSIIDFGYGGLKILRLGHVLVPSDVFDTLNESCPSLEELELALCTVEGPDISSPSLVHLTLISCTTFGDLIICTPKEELPILVYLKIESPRYKCPSTKKLQSLKTASISLDNLLHSDADDDEDLELYHSQILVGLSNVQSLELRAPIAEVTFELEMMNFPVFKNLTTLVLGEWCTASSFYPLTCFLRCSPQLTNLTILLNMHSCEYCLALEQGPPFPMGGSFTSNHLKKVKIKCVQGHHNLVEELVKLLRENAKSIKELSIEEMEI</sequence>
<reference evidence="3" key="1">
    <citation type="submission" date="2024-06" db="EMBL/GenBank/DDBJ databases">
        <authorList>
            <person name="Ryan C."/>
        </authorList>
    </citation>
    <scope>NUCLEOTIDE SEQUENCE [LARGE SCALE GENOMIC DNA]</scope>
</reference>
<dbReference type="Gene3D" id="3.80.10.10">
    <property type="entry name" value="Ribonuclease Inhibitor"/>
    <property type="match status" value="1"/>
</dbReference>
<name>A0ABC8WBQ2_9POAL</name>
<evidence type="ECO:0000259" key="1">
    <source>
        <dbReference type="Pfam" id="PF00646"/>
    </source>
</evidence>
<feature type="domain" description="F-box" evidence="1">
    <location>
        <begin position="121"/>
        <end position="159"/>
    </location>
</feature>
<evidence type="ECO:0000313" key="3">
    <source>
        <dbReference type="Proteomes" id="UP001497457"/>
    </source>
</evidence>
<dbReference type="AlphaFoldDB" id="A0ABC8WBQ2"/>
<dbReference type="Pfam" id="PF00646">
    <property type="entry name" value="F-box"/>
    <property type="match status" value="1"/>
</dbReference>
<proteinExistence type="predicted"/>
<dbReference type="SUPFAM" id="SSF52047">
    <property type="entry name" value="RNI-like"/>
    <property type="match status" value="1"/>
</dbReference>
<dbReference type="EMBL" id="OZ075122">
    <property type="protein sequence ID" value="CAL4907025.1"/>
    <property type="molecule type" value="Genomic_DNA"/>
</dbReference>
<dbReference type="Proteomes" id="UP001497457">
    <property type="component" value="Chromosome 12b"/>
</dbReference>
<dbReference type="PANTHER" id="PTHR34223">
    <property type="entry name" value="OS11G0201299 PROTEIN"/>
    <property type="match status" value="1"/>
</dbReference>
<reference evidence="2 3" key="2">
    <citation type="submission" date="2024-10" db="EMBL/GenBank/DDBJ databases">
        <authorList>
            <person name="Ryan C."/>
        </authorList>
    </citation>
    <scope>NUCLEOTIDE SEQUENCE [LARGE SCALE GENOMIC DNA]</scope>
</reference>
<protein>
    <recommendedName>
        <fullName evidence="1">F-box domain-containing protein</fullName>
    </recommendedName>
</protein>
<dbReference type="InterPro" id="IPR036047">
    <property type="entry name" value="F-box-like_dom_sf"/>
</dbReference>
<dbReference type="Gene3D" id="1.20.1280.50">
    <property type="match status" value="1"/>
</dbReference>
<dbReference type="InterPro" id="IPR053197">
    <property type="entry name" value="F-box_SCFL_complex_component"/>
</dbReference>
<dbReference type="SUPFAM" id="SSF81383">
    <property type="entry name" value="F-box domain"/>
    <property type="match status" value="1"/>
</dbReference>
<accession>A0ABC8WBQ2</accession>
<dbReference type="InterPro" id="IPR032675">
    <property type="entry name" value="LRR_dom_sf"/>
</dbReference>
<organism evidence="2 3">
    <name type="scientific">Urochloa decumbens</name>
    <dbReference type="NCBI Taxonomy" id="240449"/>
    <lineage>
        <taxon>Eukaryota</taxon>
        <taxon>Viridiplantae</taxon>
        <taxon>Streptophyta</taxon>
        <taxon>Embryophyta</taxon>
        <taxon>Tracheophyta</taxon>
        <taxon>Spermatophyta</taxon>
        <taxon>Magnoliopsida</taxon>
        <taxon>Liliopsida</taxon>
        <taxon>Poales</taxon>
        <taxon>Poaceae</taxon>
        <taxon>PACMAD clade</taxon>
        <taxon>Panicoideae</taxon>
        <taxon>Panicodae</taxon>
        <taxon>Paniceae</taxon>
        <taxon>Melinidinae</taxon>
        <taxon>Urochloa</taxon>
    </lineage>
</organism>
<keyword evidence="3" id="KW-1185">Reference proteome</keyword>
<dbReference type="InterPro" id="IPR001810">
    <property type="entry name" value="F-box_dom"/>
</dbReference>
<dbReference type="PANTHER" id="PTHR34223:SF81">
    <property type="entry name" value="OS08G0281600 PROTEIN"/>
    <property type="match status" value="1"/>
</dbReference>
<gene>
    <name evidence="2" type="ORF">URODEC1_LOCUS12346</name>
</gene>